<name>A0A9P6B1T5_9AGAM</name>
<comment type="caution">
    <text evidence="1">The sequence shown here is derived from an EMBL/GenBank/DDBJ whole genome shotgun (WGS) entry which is preliminary data.</text>
</comment>
<protein>
    <submittedName>
        <fullName evidence="1">Uncharacterized protein</fullName>
    </submittedName>
</protein>
<dbReference type="InterPro" id="IPR044730">
    <property type="entry name" value="RNase_H-like_dom_plant"/>
</dbReference>
<feature type="non-terminal residue" evidence="1">
    <location>
        <position position="1"/>
    </location>
</feature>
<proteinExistence type="predicted"/>
<evidence type="ECO:0000313" key="1">
    <source>
        <dbReference type="EMBL" id="KAF9516124.1"/>
    </source>
</evidence>
<dbReference type="CDD" id="cd06222">
    <property type="entry name" value="RNase_H_like"/>
    <property type="match status" value="1"/>
</dbReference>
<organism evidence="1 2">
    <name type="scientific">Hydnum rufescens UP504</name>
    <dbReference type="NCBI Taxonomy" id="1448309"/>
    <lineage>
        <taxon>Eukaryota</taxon>
        <taxon>Fungi</taxon>
        <taxon>Dikarya</taxon>
        <taxon>Basidiomycota</taxon>
        <taxon>Agaricomycotina</taxon>
        <taxon>Agaricomycetes</taxon>
        <taxon>Cantharellales</taxon>
        <taxon>Hydnaceae</taxon>
        <taxon>Hydnum</taxon>
    </lineage>
</organism>
<dbReference type="Proteomes" id="UP000886523">
    <property type="component" value="Unassembled WGS sequence"/>
</dbReference>
<evidence type="ECO:0000313" key="2">
    <source>
        <dbReference type="Proteomes" id="UP000886523"/>
    </source>
</evidence>
<dbReference type="OrthoDB" id="3249498at2759"/>
<accession>A0A9P6B1T5</accession>
<reference evidence="1" key="1">
    <citation type="journal article" date="2020" name="Nat. Commun.">
        <title>Large-scale genome sequencing of mycorrhizal fungi provides insights into the early evolution of symbiotic traits.</title>
        <authorList>
            <person name="Miyauchi S."/>
            <person name="Kiss E."/>
            <person name="Kuo A."/>
            <person name="Drula E."/>
            <person name="Kohler A."/>
            <person name="Sanchez-Garcia M."/>
            <person name="Morin E."/>
            <person name="Andreopoulos B."/>
            <person name="Barry K.W."/>
            <person name="Bonito G."/>
            <person name="Buee M."/>
            <person name="Carver A."/>
            <person name="Chen C."/>
            <person name="Cichocki N."/>
            <person name="Clum A."/>
            <person name="Culley D."/>
            <person name="Crous P.W."/>
            <person name="Fauchery L."/>
            <person name="Girlanda M."/>
            <person name="Hayes R.D."/>
            <person name="Keri Z."/>
            <person name="LaButti K."/>
            <person name="Lipzen A."/>
            <person name="Lombard V."/>
            <person name="Magnuson J."/>
            <person name="Maillard F."/>
            <person name="Murat C."/>
            <person name="Nolan M."/>
            <person name="Ohm R.A."/>
            <person name="Pangilinan J."/>
            <person name="Pereira M.F."/>
            <person name="Perotto S."/>
            <person name="Peter M."/>
            <person name="Pfister S."/>
            <person name="Riley R."/>
            <person name="Sitrit Y."/>
            <person name="Stielow J.B."/>
            <person name="Szollosi G."/>
            <person name="Zifcakova L."/>
            <person name="Stursova M."/>
            <person name="Spatafora J.W."/>
            <person name="Tedersoo L."/>
            <person name="Vaario L.M."/>
            <person name="Yamada A."/>
            <person name="Yan M."/>
            <person name="Wang P."/>
            <person name="Xu J."/>
            <person name="Bruns T."/>
            <person name="Baldrian P."/>
            <person name="Vilgalys R."/>
            <person name="Dunand C."/>
            <person name="Henrissat B."/>
            <person name="Grigoriev I.V."/>
            <person name="Hibbett D."/>
            <person name="Nagy L.G."/>
            <person name="Martin F.M."/>
        </authorList>
    </citation>
    <scope>NUCLEOTIDE SEQUENCE</scope>
    <source>
        <strain evidence="1">UP504</strain>
    </source>
</reference>
<dbReference type="AlphaFoldDB" id="A0A9P6B1T5"/>
<keyword evidence="2" id="KW-1185">Reference proteome</keyword>
<dbReference type="EMBL" id="MU128943">
    <property type="protein sequence ID" value="KAF9516124.1"/>
    <property type="molecule type" value="Genomic_DNA"/>
</dbReference>
<feature type="non-terminal residue" evidence="1">
    <location>
        <position position="129"/>
    </location>
</feature>
<gene>
    <name evidence="1" type="ORF">BS47DRAFT_1261334</name>
</gene>
<sequence length="129" mass="14367">LGFWSPTHHLGFISPLDPSLPPRPIFFHKALCVLCALLWASEHPPIPRRLAIFTDSLNTVQIFRSLHADPLYNPILFLAVEVMLRANIDLRVFHVPGFDNFVADALSRLLPDVAISHVPGLSVSSFIPP</sequence>